<feature type="transmembrane region" description="Helical" evidence="2">
    <location>
        <begin position="12"/>
        <end position="30"/>
    </location>
</feature>
<feature type="region of interest" description="Disordered" evidence="1">
    <location>
        <begin position="37"/>
        <end position="58"/>
    </location>
</feature>
<evidence type="ECO:0000313" key="4">
    <source>
        <dbReference type="Proteomes" id="UP000054653"/>
    </source>
</evidence>
<keyword evidence="4" id="KW-1185">Reference proteome</keyword>
<dbReference type="AlphaFoldDB" id="A0A0V1C688"/>
<proteinExistence type="predicted"/>
<evidence type="ECO:0000256" key="2">
    <source>
        <dbReference type="SAM" id="Phobius"/>
    </source>
</evidence>
<keyword evidence="2" id="KW-0472">Membrane</keyword>
<accession>A0A0V1C688</accession>
<evidence type="ECO:0000313" key="3">
    <source>
        <dbReference type="EMBL" id="KRY44845.1"/>
    </source>
</evidence>
<keyword evidence="2" id="KW-0812">Transmembrane</keyword>
<comment type="caution">
    <text evidence="3">The sequence shown here is derived from an EMBL/GenBank/DDBJ whole genome shotgun (WGS) entry which is preliminary data.</text>
</comment>
<name>A0A0V1C688_TRIBR</name>
<gene>
    <name evidence="3" type="ORF">T03_4855</name>
</gene>
<sequence>MSKTLSKNDNSVKKCLVIVINIPIIFYFQISKTDHKHNTKKRHARLKNGKSSTTRSHVVPSMTTTTLLQYTFDGQDGFTQTNSA</sequence>
<dbReference type="EMBL" id="JYDI01000467">
    <property type="protein sequence ID" value="KRY44845.1"/>
    <property type="molecule type" value="Genomic_DNA"/>
</dbReference>
<dbReference type="Proteomes" id="UP000054653">
    <property type="component" value="Unassembled WGS sequence"/>
</dbReference>
<keyword evidence="2" id="KW-1133">Transmembrane helix</keyword>
<feature type="compositionally biased region" description="Polar residues" evidence="1">
    <location>
        <begin position="49"/>
        <end position="58"/>
    </location>
</feature>
<protein>
    <submittedName>
        <fullName evidence="3">Uncharacterized protein</fullName>
    </submittedName>
</protein>
<reference evidence="3 4" key="1">
    <citation type="submission" date="2015-01" db="EMBL/GenBank/DDBJ databases">
        <title>Evolution of Trichinella species and genotypes.</title>
        <authorList>
            <person name="Korhonen P.K."/>
            <person name="Edoardo P."/>
            <person name="Giuseppe L.R."/>
            <person name="Gasser R.B."/>
        </authorList>
    </citation>
    <scope>NUCLEOTIDE SEQUENCE [LARGE SCALE GENOMIC DNA]</scope>
    <source>
        <strain evidence="3">ISS120</strain>
    </source>
</reference>
<feature type="compositionally biased region" description="Basic residues" evidence="1">
    <location>
        <begin position="37"/>
        <end position="48"/>
    </location>
</feature>
<evidence type="ECO:0000256" key="1">
    <source>
        <dbReference type="SAM" id="MobiDB-lite"/>
    </source>
</evidence>
<organism evidence="3 4">
    <name type="scientific">Trichinella britovi</name>
    <name type="common">Parasitic roundworm</name>
    <dbReference type="NCBI Taxonomy" id="45882"/>
    <lineage>
        <taxon>Eukaryota</taxon>
        <taxon>Metazoa</taxon>
        <taxon>Ecdysozoa</taxon>
        <taxon>Nematoda</taxon>
        <taxon>Enoplea</taxon>
        <taxon>Dorylaimia</taxon>
        <taxon>Trichinellida</taxon>
        <taxon>Trichinellidae</taxon>
        <taxon>Trichinella</taxon>
    </lineage>
</organism>